<dbReference type="PRINTS" id="PR00069">
    <property type="entry name" value="ALDKETRDTASE"/>
</dbReference>
<keyword evidence="5" id="KW-1185">Reference proteome</keyword>
<dbReference type="InterPro" id="IPR036812">
    <property type="entry name" value="NAD(P)_OxRdtase_dom_sf"/>
</dbReference>
<dbReference type="Pfam" id="PF00248">
    <property type="entry name" value="Aldo_ket_red"/>
    <property type="match status" value="1"/>
</dbReference>
<dbReference type="InterPro" id="IPR023210">
    <property type="entry name" value="NADP_OxRdtase_dom"/>
</dbReference>
<evidence type="ECO:0000313" key="4">
    <source>
        <dbReference type="EMBL" id="RKN16859.1"/>
    </source>
</evidence>
<dbReference type="Proteomes" id="UP000275024">
    <property type="component" value="Unassembled WGS sequence"/>
</dbReference>
<dbReference type="EMBL" id="RBDY01000025">
    <property type="protein sequence ID" value="RKN16859.1"/>
    <property type="molecule type" value="Genomic_DNA"/>
</dbReference>
<dbReference type="SUPFAM" id="SSF51430">
    <property type="entry name" value="NAD(P)-linked oxidoreductase"/>
    <property type="match status" value="1"/>
</dbReference>
<evidence type="ECO:0000313" key="5">
    <source>
        <dbReference type="Proteomes" id="UP000268652"/>
    </source>
</evidence>
<dbReference type="Proteomes" id="UP000268652">
    <property type="component" value="Unassembled WGS sequence"/>
</dbReference>
<dbReference type="OrthoDB" id="9768793at2"/>
<protein>
    <submittedName>
        <fullName evidence="3">Aldo/keto reductase</fullName>
    </submittedName>
</protein>
<evidence type="ECO:0000313" key="6">
    <source>
        <dbReference type="Proteomes" id="UP000275024"/>
    </source>
</evidence>
<evidence type="ECO:0000256" key="1">
    <source>
        <dbReference type="ARBA" id="ARBA00023002"/>
    </source>
</evidence>
<accession>A0A3A9VXW0</accession>
<dbReference type="FunFam" id="3.20.20.100:FF:000004">
    <property type="entry name" value="Oxidoreductase, aldo/keto reductase"/>
    <property type="match status" value="1"/>
</dbReference>
<proteinExistence type="predicted"/>
<comment type="caution">
    <text evidence="3">The sequence shown here is derived from an EMBL/GenBank/DDBJ whole genome shotgun (WGS) entry which is preliminary data.</text>
</comment>
<dbReference type="PROSITE" id="PS00062">
    <property type="entry name" value="ALDOKETO_REDUCTASE_2"/>
    <property type="match status" value="1"/>
</dbReference>
<dbReference type="InterPro" id="IPR020471">
    <property type="entry name" value="AKR"/>
</dbReference>
<gene>
    <name evidence="4" type="ORF">D7318_24745</name>
    <name evidence="3" type="ORF">D7319_25380</name>
</gene>
<organism evidence="3 6">
    <name type="scientific">Streptomyces radicis</name>
    <dbReference type="NCBI Taxonomy" id="1750517"/>
    <lineage>
        <taxon>Bacteria</taxon>
        <taxon>Bacillati</taxon>
        <taxon>Actinomycetota</taxon>
        <taxon>Actinomycetes</taxon>
        <taxon>Kitasatosporales</taxon>
        <taxon>Streptomycetaceae</taxon>
        <taxon>Streptomyces</taxon>
    </lineage>
</organism>
<dbReference type="PANTHER" id="PTHR43364">
    <property type="entry name" value="NADH-SPECIFIC METHYLGLYOXAL REDUCTASE-RELATED"/>
    <property type="match status" value="1"/>
</dbReference>
<dbReference type="AlphaFoldDB" id="A0A3A9VXW0"/>
<dbReference type="GO" id="GO:0005829">
    <property type="term" value="C:cytosol"/>
    <property type="evidence" value="ECO:0007669"/>
    <property type="project" value="TreeGrafter"/>
</dbReference>
<dbReference type="Gene3D" id="3.20.20.100">
    <property type="entry name" value="NADP-dependent oxidoreductase domain"/>
    <property type="match status" value="1"/>
</dbReference>
<evidence type="ECO:0000259" key="2">
    <source>
        <dbReference type="Pfam" id="PF00248"/>
    </source>
</evidence>
<dbReference type="CDD" id="cd19091">
    <property type="entry name" value="AKR_PsAKR"/>
    <property type="match status" value="1"/>
</dbReference>
<dbReference type="InterPro" id="IPR018170">
    <property type="entry name" value="Aldo/ket_reductase_CS"/>
</dbReference>
<name>A0A3A9VXW0_9ACTN</name>
<reference evidence="5 6" key="1">
    <citation type="submission" date="2018-09" db="EMBL/GenBank/DDBJ databases">
        <title>Streptomyces sp. nov. DS1-2, an endophytic actinomycete isolated from roots of Dendrobium scabrilingue.</title>
        <authorList>
            <person name="Kuncharoen N."/>
            <person name="Kudo T."/>
            <person name="Ohkuma M."/>
            <person name="Yuki M."/>
            <person name="Tanasupawat S."/>
        </authorList>
    </citation>
    <scope>NUCLEOTIDE SEQUENCE [LARGE SCALE GENOMIC DNA]</scope>
    <source>
        <strain evidence="3 6">AZ1-7</strain>
        <strain evidence="4 5">DS1-2</strain>
    </source>
</reference>
<dbReference type="EMBL" id="RBDX01000027">
    <property type="protein sequence ID" value="RKN05352.1"/>
    <property type="molecule type" value="Genomic_DNA"/>
</dbReference>
<feature type="domain" description="NADP-dependent oxidoreductase" evidence="2">
    <location>
        <begin position="16"/>
        <end position="319"/>
    </location>
</feature>
<sequence length="354" mass="38996">MEYRQLGRSGLRVSALTMGTMTFGGKEVFGALGATDVKGARRQVGMALDAGVNCVDTADMYSHGGAEEILGEALKGHRDEVLISTKVRMVLGEGPNDGGASRHHILRQLEGSLRRLRTDHVDIYHIHEWDGQTPLEETLGTLDTAVRDGKIRYLGVSNYAGWQLMKALAVSDAHGWERFVSNQIYYSLESRDAEYELVPLSLDQGLGIMVWSPLAGGLLSGKYRRGRGAPEGTRQVDERWNEPPVRDREKLYDTVEVLVRVAEGHDVTPARVALAYLLRRPGVTSVVIGARRDDQLADNLAAADLVLSDTEMADLDEISAPELIYPHWHQLSLASERLSEPDLALLESHLTPVP</sequence>
<evidence type="ECO:0000313" key="3">
    <source>
        <dbReference type="EMBL" id="RKN05352.1"/>
    </source>
</evidence>
<dbReference type="PANTHER" id="PTHR43364:SF18">
    <property type="entry name" value="OXIDOREDUCTASE"/>
    <property type="match status" value="1"/>
</dbReference>
<keyword evidence="1" id="KW-0560">Oxidoreductase</keyword>
<dbReference type="InterPro" id="IPR050523">
    <property type="entry name" value="AKR_Detox_Biosynth"/>
</dbReference>
<dbReference type="GO" id="GO:0016491">
    <property type="term" value="F:oxidoreductase activity"/>
    <property type="evidence" value="ECO:0007669"/>
    <property type="project" value="UniProtKB-KW"/>
</dbReference>